<dbReference type="Proteomes" id="UP001651158">
    <property type="component" value="Unassembled WGS sequence"/>
</dbReference>
<reference evidence="1 2" key="1">
    <citation type="journal article" date="2022" name="Front. Cell. Infect. Microbiol.">
        <title>The Genomes of Two Strains of Taenia crassiceps the Animal Model for the Study of Human Cysticercosis.</title>
        <authorList>
            <person name="Bobes R.J."/>
            <person name="Estrada K."/>
            <person name="Rios-Valencia D.G."/>
            <person name="Calderon-Gallegos A."/>
            <person name="de la Torre P."/>
            <person name="Carrero J.C."/>
            <person name="Sanchez-Flores A."/>
            <person name="Laclette J.P."/>
        </authorList>
    </citation>
    <scope>NUCLEOTIDE SEQUENCE [LARGE SCALE GENOMIC DNA]</scope>
    <source>
        <strain evidence="1">WFUcys</strain>
    </source>
</reference>
<dbReference type="EMBL" id="JAKROA010000002">
    <property type="protein sequence ID" value="KAL5109897.1"/>
    <property type="molecule type" value="Genomic_DNA"/>
</dbReference>
<proteinExistence type="predicted"/>
<accession>A0ABR4QK19</accession>
<evidence type="ECO:0000313" key="1">
    <source>
        <dbReference type="EMBL" id="KAL5109897.1"/>
    </source>
</evidence>
<sequence length="135" mass="14432">MRADIHKFSDVAFVVSSAAPQTSLKASKKSTMETGRSTSLQFRAAFKPFSAVDCIDLSLHGVLDLAGAGGFWSQSEVRPLKSVTSLHSLLLALGLMASQTAEEGLLPPASFSFVYCVTRYRGIADRQPVNTHLGA</sequence>
<comment type="caution">
    <text evidence="1">The sequence shown here is derived from an EMBL/GenBank/DDBJ whole genome shotgun (WGS) entry which is preliminary data.</text>
</comment>
<name>A0ABR4QK19_9CEST</name>
<protein>
    <submittedName>
        <fullName evidence="1">Uncharacterized protein</fullName>
    </submittedName>
</protein>
<keyword evidence="2" id="KW-1185">Reference proteome</keyword>
<gene>
    <name evidence="1" type="ORF">TcWFU_002076</name>
</gene>
<organism evidence="1 2">
    <name type="scientific">Taenia crassiceps</name>
    <dbReference type="NCBI Taxonomy" id="6207"/>
    <lineage>
        <taxon>Eukaryota</taxon>
        <taxon>Metazoa</taxon>
        <taxon>Spiralia</taxon>
        <taxon>Lophotrochozoa</taxon>
        <taxon>Platyhelminthes</taxon>
        <taxon>Cestoda</taxon>
        <taxon>Eucestoda</taxon>
        <taxon>Cyclophyllidea</taxon>
        <taxon>Taeniidae</taxon>
        <taxon>Taenia</taxon>
    </lineage>
</organism>
<evidence type="ECO:0000313" key="2">
    <source>
        <dbReference type="Proteomes" id="UP001651158"/>
    </source>
</evidence>